<dbReference type="Pfam" id="PF00126">
    <property type="entry name" value="HTH_1"/>
    <property type="match status" value="1"/>
</dbReference>
<dbReference type="PANTHER" id="PTHR30419">
    <property type="entry name" value="HTH-TYPE TRANSCRIPTIONAL REGULATOR YBHD"/>
    <property type="match status" value="1"/>
</dbReference>
<dbReference type="Gene3D" id="3.40.190.290">
    <property type="match status" value="1"/>
</dbReference>
<dbReference type="InterPro" id="IPR005119">
    <property type="entry name" value="LysR_subst-bd"/>
</dbReference>
<dbReference type="EMBL" id="PTJA01000002">
    <property type="protein sequence ID" value="PPK82494.1"/>
    <property type="molecule type" value="Genomic_DNA"/>
</dbReference>
<dbReference type="PRINTS" id="PR00039">
    <property type="entry name" value="HTHLYSR"/>
</dbReference>
<dbReference type="GO" id="GO:0003700">
    <property type="term" value="F:DNA-binding transcription factor activity"/>
    <property type="evidence" value="ECO:0007669"/>
    <property type="project" value="InterPro"/>
</dbReference>
<evidence type="ECO:0000256" key="1">
    <source>
        <dbReference type="ARBA" id="ARBA00009437"/>
    </source>
</evidence>
<dbReference type="SUPFAM" id="SSF46785">
    <property type="entry name" value="Winged helix' DNA-binding domain"/>
    <property type="match status" value="1"/>
</dbReference>
<dbReference type="InterPro" id="IPR036388">
    <property type="entry name" value="WH-like_DNA-bd_sf"/>
</dbReference>
<keyword evidence="4" id="KW-0804">Transcription</keyword>
<evidence type="ECO:0000256" key="4">
    <source>
        <dbReference type="ARBA" id="ARBA00023163"/>
    </source>
</evidence>
<dbReference type="GO" id="GO:0003677">
    <property type="term" value="F:DNA binding"/>
    <property type="evidence" value="ECO:0007669"/>
    <property type="project" value="UniProtKB-KW"/>
</dbReference>
<reference evidence="6 7" key="1">
    <citation type="submission" date="2018-02" db="EMBL/GenBank/DDBJ databases">
        <title>Genomic Encyclopedia of Archaeal and Bacterial Type Strains, Phase II (KMG-II): from individual species to whole genera.</title>
        <authorList>
            <person name="Goeker M."/>
        </authorList>
    </citation>
    <scope>NUCLEOTIDE SEQUENCE [LARGE SCALE GENOMIC DNA]</scope>
    <source>
        <strain evidence="6 7">DSM 3808</strain>
    </source>
</reference>
<dbReference type="Proteomes" id="UP000237749">
    <property type="component" value="Unassembled WGS sequence"/>
</dbReference>
<feature type="domain" description="HTH lysR-type" evidence="5">
    <location>
        <begin position="1"/>
        <end position="58"/>
    </location>
</feature>
<dbReference type="AlphaFoldDB" id="A0A2S6HWV9"/>
<dbReference type="SUPFAM" id="SSF53850">
    <property type="entry name" value="Periplasmic binding protein-like II"/>
    <property type="match status" value="1"/>
</dbReference>
<organism evidence="6 7">
    <name type="scientific">Lacrimispora xylanisolvens</name>
    <dbReference type="NCBI Taxonomy" id="384636"/>
    <lineage>
        <taxon>Bacteria</taxon>
        <taxon>Bacillati</taxon>
        <taxon>Bacillota</taxon>
        <taxon>Clostridia</taxon>
        <taxon>Lachnospirales</taxon>
        <taxon>Lachnospiraceae</taxon>
        <taxon>Lacrimispora</taxon>
    </lineage>
</organism>
<evidence type="ECO:0000256" key="2">
    <source>
        <dbReference type="ARBA" id="ARBA00023015"/>
    </source>
</evidence>
<name>A0A2S6HWV9_9FIRM</name>
<evidence type="ECO:0000313" key="6">
    <source>
        <dbReference type="EMBL" id="PPK82494.1"/>
    </source>
</evidence>
<dbReference type="OrthoDB" id="9803735at2"/>
<sequence>MNLPQLYYFIKLAELQHYTKAAKELYIAQPSLSDSIASLESELGISLFQKKGRNVTLTKYGEEFYIHVSQALNELERGIATMKMHSGQLGGTIDVGCIPTLLGDFLPTAIQNYMKKNPQAKFNIFQGMSIEVAHGVAAGKYDLGFCSMVEDEPDLLFVPIMAQELVLIVNDTHPLAERKELCLSELKNYNLTTYRDCIPIGKVVRNLLQQHEVEATFSYDDEISIGGVISETNLAAIVARTPFLKQFDNLVLIPLSDVPKDTRLIYMTFSRKNFVSSSVEAFADFIVAHEMNLP</sequence>
<keyword evidence="3 6" id="KW-0238">DNA-binding</keyword>
<dbReference type="InterPro" id="IPR000847">
    <property type="entry name" value="LysR_HTH_N"/>
</dbReference>
<accession>A0A2S6HWV9</accession>
<dbReference type="InterPro" id="IPR036390">
    <property type="entry name" value="WH_DNA-bd_sf"/>
</dbReference>
<comment type="similarity">
    <text evidence="1">Belongs to the LysR transcriptional regulatory family.</text>
</comment>
<gene>
    <name evidence="6" type="ORF">BXY41_102183</name>
</gene>
<dbReference type="InterPro" id="IPR050950">
    <property type="entry name" value="HTH-type_LysR_regulators"/>
</dbReference>
<evidence type="ECO:0000259" key="5">
    <source>
        <dbReference type="PROSITE" id="PS50931"/>
    </source>
</evidence>
<comment type="caution">
    <text evidence="6">The sequence shown here is derived from an EMBL/GenBank/DDBJ whole genome shotgun (WGS) entry which is preliminary data.</text>
</comment>
<keyword evidence="7" id="KW-1185">Reference proteome</keyword>
<dbReference type="FunFam" id="1.10.10.10:FF:000001">
    <property type="entry name" value="LysR family transcriptional regulator"/>
    <property type="match status" value="1"/>
</dbReference>
<keyword evidence="2" id="KW-0805">Transcription regulation</keyword>
<evidence type="ECO:0000313" key="7">
    <source>
        <dbReference type="Proteomes" id="UP000237749"/>
    </source>
</evidence>
<proteinExistence type="inferred from homology"/>
<dbReference type="Gene3D" id="1.10.10.10">
    <property type="entry name" value="Winged helix-like DNA-binding domain superfamily/Winged helix DNA-binding domain"/>
    <property type="match status" value="1"/>
</dbReference>
<dbReference type="PROSITE" id="PS50931">
    <property type="entry name" value="HTH_LYSR"/>
    <property type="match status" value="1"/>
</dbReference>
<evidence type="ECO:0000256" key="3">
    <source>
        <dbReference type="ARBA" id="ARBA00023125"/>
    </source>
</evidence>
<dbReference type="GO" id="GO:0005829">
    <property type="term" value="C:cytosol"/>
    <property type="evidence" value="ECO:0007669"/>
    <property type="project" value="TreeGrafter"/>
</dbReference>
<dbReference type="Pfam" id="PF03466">
    <property type="entry name" value="LysR_substrate"/>
    <property type="match status" value="1"/>
</dbReference>
<protein>
    <submittedName>
        <fullName evidence="6">DNA-binding transcriptional LysR family regulator</fullName>
    </submittedName>
</protein>
<dbReference type="PANTHER" id="PTHR30419:SF28">
    <property type="entry name" value="HTH-TYPE TRANSCRIPTIONAL REGULATOR BSDA"/>
    <property type="match status" value="1"/>
</dbReference>
<dbReference type="RefSeq" id="WP_104435000.1">
    <property type="nucleotide sequence ID" value="NZ_PTJA01000002.1"/>
</dbReference>